<dbReference type="Proteomes" id="UP000481109">
    <property type="component" value="Unassembled WGS sequence"/>
</dbReference>
<dbReference type="AlphaFoldDB" id="A0A6G4XL49"/>
<evidence type="ECO:0000313" key="2">
    <source>
        <dbReference type="Proteomes" id="UP000481109"/>
    </source>
</evidence>
<comment type="caution">
    <text evidence="1">The sequence shown here is derived from an EMBL/GenBank/DDBJ whole genome shotgun (WGS) entry which is preliminary data.</text>
</comment>
<dbReference type="EMBL" id="JAAKZW010000062">
    <property type="protein sequence ID" value="NGO77351.1"/>
    <property type="molecule type" value="Genomic_DNA"/>
</dbReference>
<dbReference type="GO" id="GO:0016740">
    <property type="term" value="F:transferase activity"/>
    <property type="evidence" value="ECO:0007669"/>
    <property type="project" value="UniProtKB-KW"/>
</dbReference>
<gene>
    <name evidence="1" type="ORF">G6045_17035</name>
</gene>
<proteinExistence type="predicted"/>
<keyword evidence="1" id="KW-0808">Transferase</keyword>
<protein>
    <submittedName>
        <fullName evidence="1">Glycosyltransferase family 4 protein</fullName>
    </submittedName>
</protein>
<dbReference type="RefSeq" id="WP_165332818.1">
    <property type="nucleotide sequence ID" value="NZ_JAAKZW010000062.1"/>
</dbReference>
<name>A0A6G4XL49_9ACTN</name>
<evidence type="ECO:0000313" key="1">
    <source>
        <dbReference type="EMBL" id="NGO77351.1"/>
    </source>
</evidence>
<dbReference type="SUPFAM" id="SSF53756">
    <property type="entry name" value="UDP-Glycosyltransferase/glycogen phosphorylase"/>
    <property type="match status" value="1"/>
</dbReference>
<reference evidence="1 2" key="1">
    <citation type="submission" date="2020-02" db="EMBL/GenBank/DDBJ databases">
        <title>Whole-genome analyses of novel actinobacteria.</title>
        <authorList>
            <person name="Sahin N."/>
            <person name="Tokatli A."/>
        </authorList>
    </citation>
    <scope>NUCLEOTIDE SEQUENCE [LARGE SCALE GENOMIC DNA]</scope>
    <source>
        <strain evidence="1 2">YC504</strain>
    </source>
</reference>
<organism evidence="1 2">
    <name type="scientific">Streptomyces mesophilus</name>
    <dbReference type="NCBI Taxonomy" id="1775132"/>
    <lineage>
        <taxon>Bacteria</taxon>
        <taxon>Bacillati</taxon>
        <taxon>Actinomycetota</taxon>
        <taxon>Actinomycetes</taxon>
        <taxon>Kitasatosporales</taxon>
        <taxon>Streptomycetaceae</taxon>
        <taxon>Streptomyces</taxon>
    </lineage>
</organism>
<sequence>MPAPPDGPGRRRHLLYVAIGFPPAAKSSTYRLRETANQMCAAGWDVTVVTIARDSWELESGIDPSLLDRVDPRVEVIELPLRRADLETEIRLFPEARAADPMGWVKQLRERNKESFPEAAFGGWRAALERAVLGLHRARPVDLTLVTCTPYVTLCAARALWEKHRVPYAVDFRDGWSVDVVGSRTAFGPDSPEGRWEREVLDQALSLWVVNDPIAEHYRTRYPHLADRVKVVRNGYDVDSAPDAAGREPSGLPLTFGYLGLLSSPIGQLRALLDAWRLARSTEPLLAGARFEVRGHGGFGADRGGGAKIELLRRSEDVGVHFGGPVNKADVAGVYAGWDALVLLVLGGRYMTSGKVYEYMAAGLPIVSAHAGDHDASTVLEGHPLWTGACGLDRRKLADGFAHAARLAVGSGPAERLAAQAHARPFERSALMAAGAQDLTARMDRQTLLTGVPTP</sequence>
<accession>A0A6G4XL49</accession>
<keyword evidence="2" id="KW-1185">Reference proteome</keyword>
<dbReference type="Pfam" id="PF13692">
    <property type="entry name" value="Glyco_trans_1_4"/>
    <property type="match status" value="1"/>
</dbReference>
<dbReference type="Gene3D" id="3.40.50.2000">
    <property type="entry name" value="Glycogen Phosphorylase B"/>
    <property type="match status" value="2"/>
</dbReference>